<name>A0ABV8S491_9BACL</name>
<keyword evidence="3" id="KW-1185">Reference proteome</keyword>
<reference evidence="3" key="1">
    <citation type="journal article" date="2019" name="Int. J. Syst. Evol. Microbiol.">
        <title>The Global Catalogue of Microorganisms (GCM) 10K type strain sequencing project: providing services to taxonomists for standard genome sequencing and annotation.</title>
        <authorList>
            <consortium name="The Broad Institute Genomics Platform"/>
            <consortium name="The Broad Institute Genome Sequencing Center for Infectious Disease"/>
            <person name="Wu L."/>
            <person name="Ma J."/>
        </authorList>
    </citation>
    <scope>NUCLEOTIDE SEQUENCE [LARGE SCALE GENOMIC DNA]</scope>
    <source>
        <strain evidence="3">CGMCC 4.1641</strain>
    </source>
</reference>
<gene>
    <name evidence="2" type="ORF">ACFO1S_02705</name>
</gene>
<sequence length="273" mass="30228">MMSYVYGNSSAEEMAAAINGHGIAFAQVDPRQKGLLDGDGRMGIRQAEHIRKVFQQQGISIPVLSGYMNLLDPDPGRREANLQEMEEMIELCPSFGAGCIATETGSLHPTNPWGHHPDNDTEAAWDALLHVTERLRLRAASNGVTLLLEGYVNNVLSTAERAARLIRELPSAGLGLVMDPFNYIKEADLKRQEEALDVIFDAIAPHCVIAHAKDTLYTAKGIHTPRAGTGLMQWELVADRLTRTMPDAVLYLEHLQPDEVEECLAFIRQAYRQ</sequence>
<dbReference type="Pfam" id="PF01261">
    <property type="entry name" value="AP_endonuc_2"/>
    <property type="match status" value="1"/>
</dbReference>
<proteinExistence type="predicted"/>
<organism evidence="2 3">
    <name type="scientific">Cohnella boryungensis</name>
    <dbReference type="NCBI Taxonomy" id="768479"/>
    <lineage>
        <taxon>Bacteria</taxon>
        <taxon>Bacillati</taxon>
        <taxon>Bacillota</taxon>
        <taxon>Bacilli</taxon>
        <taxon>Bacillales</taxon>
        <taxon>Paenibacillaceae</taxon>
        <taxon>Cohnella</taxon>
    </lineage>
</organism>
<dbReference type="SUPFAM" id="SSF51658">
    <property type="entry name" value="Xylose isomerase-like"/>
    <property type="match status" value="1"/>
</dbReference>
<dbReference type="PANTHER" id="PTHR12110">
    <property type="entry name" value="HYDROXYPYRUVATE ISOMERASE"/>
    <property type="match status" value="1"/>
</dbReference>
<dbReference type="Proteomes" id="UP001595755">
    <property type="component" value="Unassembled WGS sequence"/>
</dbReference>
<dbReference type="GO" id="GO:0016853">
    <property type="term" value="F:isomerase activity"/>
    <property type="evidence" value="ECO:0007669"/>
    <property type="project" value="UniProtKB-KW"/>
</dbReference>
<protein>
    <submittedName>
        <fullName evidence="2">Sugar phosphate isomerase/epimerase family protein</fullName>
    </submittedName>
</protein>
<comment type="caution">
    <text evidence="2">The sequence shown here is derived from an EMBL/GenBank/DDBJ whole genome shotgun (WGS) entry which is preliminary data.</text>
</comment>
<dbReference type="Gene3D" id="3.20.20.150">
    <property type="entry name" value="Divalent-metal-dependent TIM barrel enzymes"/>
    <property type="match status" value="1"/>
</dbReference>
<evidence type="ECO:0000313" key="3">
    <source>
        <dbReference type="Proteomes" id="UP001595755"/>
    </source>
</evidence>
<dbReference type="InterPro" id="IPR013022">
    <property type="entry name" value="Xyl_isomerase-like_TIM-brl"/>
</dbReference>
<dbReference type="InterPro" id="IPR036237">
    <property type="entry name" value="Xyl_isomerase-like_sf"/>
</dbReference>
<evidence type="ECO:0000313" key="2">
    <source>
        <dbReference type="EMBL" id="MFC4302351.1"/>
    </source>
</evidence>
<accession>A0ABV8S491</accession>
<evidence type="ECO:0000259" key="1">
    <source>
        <dbReference type="Pfam" id="PF01261"/>
    </source>
</evidence>
<dbReference type="InterPro" id="IPR050312">
    <property type="entry name" value="IolE/XylAMocC-like"/>
</dbReference>
<dbReference type="EMBL" id="JBHSED010000003">
    <property type="protein sequence ID" value="MFC4302351.1"/>
    <property type="molecule type" value="Genomic_DNA"/>
</dbReference>
<feature type="domain" description="Xylose isomerase-like TIM barrel" evidence="1">
    <location>
        <begin position="21"/>
        <end position="269"/>
    </location>
</feature>
<dbReference type="PANTHER" id="PTHR12110:SF21">
    <property type="entry name" value="XYLOSE ISOMERASE-LIKE TIM BARREL DOMAIN-CONTAINING PROTEIN"/>
    <property type="match status" value="1"/>
</dbReference>
<keyword evidence="2" id="KW-0413">Isomerase</keyword>